<evidence type="ECO:0000256" key="3">
    <source>
        <dbReference type="PROSITE-ProRule" id="PRU00182"/>
    </source>
</evidence>
<dbReference type="PANTHER" id="PTHR32319">
    <property type="entry name" value="BACTERIAL HEMOLYSIN-LIKE PROTEIN"/>
    <property type="match status" value="1"/>
</dbReference>
<dbReference type="Gene3D" id="3.10.290.10">
    <property type="entry name" value="RNA-binding S4 domain"/>
    <property type="match status" value="1"/>
</dbReference>
<dbReference type="InterPro" id="IPR002877">
    <property type="entry name" value="RNA_MeTrfase_FtsJ_dom"/>
</dbReference>
<gene>
    <name evidence="5" type="ORF">JDN41_04680</name>
</gene>
<dbReference type="Gene3D" id="3.40.50.150">
    <property type="entry name" value="Vaccinia Virus protein VP39"/>
    <property type="match status" value="1"/>
</dbReference>
<comment type="similarity">
    <text evidence="2">Belongs to the TlyA family.</text>
</comment>
<keyword evidence="6" id="KW-1185">Reference proteome</keyword>
<evidence type="ECO:0000256" key="1">
    <source>
        <dbReference type="ARBA" id="ARBA00022884"/>
    </source>
</evidence>
<keyword evidence="5" id="KW-0808">Transferase</keyword>
<dbReference type="InterPro" id="IPR029063">
    <property type="entry name" value="SAM-dependent_MTases_sf"/>
</dbReference>
<evidence type="ECO:0000256" key="2">
    <source>
        <dbReference type="ARBA" id="ARBA00029460"/>
    </source>
</evidence>
<dbReference type="GO" id="GO:0003723">
    <property type="term" value="F:RNA binding"/>
    <property type="evidence" value="ECO:0007669"/>
    <property type="project" value="UniProtKB-KW"/>
</dbReference>
<evidence type="ECO:0000313" key="6">
    <source>
        <dbReference type="Proteomes" id="UP000623250"/>
    </source>
</evidence>
<dbReference type="Proteomes" id="UP000623250">
    <property type="component" value="Unassembled WGS sequence"/>
</dbReference>
<dbReference type="GO" id="GO:0008168">
    <property type="term" value="F:methyltransferase activity"/>
    <property type="evidence" value="ECO:0007669"/>
    <property type="project" value="UniProtKB-KW"/>
</dbReference>
<dbReference type="Pfam" id="PF01728">
    <property type="entry name" value="FtsJ"/>
    <property type="match status" value="1"/>
</dbReference>
<evidence type="ECO:0000259" key="4">
    <source>
        <dbReference type="SMART" id="SM00363"/>
    </source>
</evidence>
<name>A0A8I1KL61_9HYPH</name>
<dbReference type="EMBL" id="JAEMUK010000008">
    <property type="protein sequence ID" value="MBJ7542848.1"/>
    <property type="molecule type" value="Genomic_DNA"/>
</dbReference>
<protein>
    <submittedName>
        <fullName evidence="5">TlyA family RNA methyltransferase</fullName>
    </submittedName>
</protein>
<reference evidence="5 6" key="1">
    <citation type="submission" date="2020-12" db="EMBL/GenBank/DDBJ databases">
        <title>Revised draft genomes of Rhodomicrobium vannielii ATCC 17100 and Rhodomicrobium udaipurense JA643.</title>
        <authorList>
            <person name="Conners E.M."/>
            <person name="Davenport E.J."/>
            <person name="Bose A."/>
        </authorList>
    </citation>
    <scope>NUCLEOTIDE SEQUENCE [LARGE SCALE GENOMIC DNA]</scope>
    <source>
        <strain evidence="5 6">JA643</strain>
    </source>
</reference>
<proteinExistence type="inferred from homology"/>
<dbReference type="SUPFAM" id="SSF53335">
    <property type="entry name" value="S-adenosyl-L-methionine-dependent methyltransferases"/>
    <property type="match status" value="1"/>
</dbReference>
<dbReference type="InterPro" id="IPR004538">
    <property type="entry name" value="Hemolysin_A/TlyA"/>
</dbReference>
<keyword evidence="1 3" id="KW-0694">RNA-binding</keyword>
<dbReference type="GO" id="GO:0032259">
    <property type="term" value="P:methylation"/>
    <property type="evidence" value="ECO:0007669"/>
    <property type="project" value="UniProtKB-KW"/>
</dbReference>
<dbReference type="InterPro" id="IPR036986">
    <property type="entry name" value="S4_RNA-bd_sf"/>
</dbReference>
<feature type="domain" description="RNA-binding S4" evidence="4">
    <location>
        <begin position="26"/>
        <end position="88"/>
    </location>
</feature>
<comment type="caution">
    <text evidence="5">The sequence shown here is derived from an EMBL/GenBank/DDBJ whole genome shotgun (WGS) entry which is preliminary data.</text>
</comment>
<dbReference type="SUPFAM" id="SSF55174">
    <property type="entry name" value="Alpha-L RNA-binding motif"/>
    <property type="match status" value="1"/>
</dbReference>
<dbReference type="SMART" id="SM00363">
    <property type="entry name" value="S4"/>
    <property type="match status" value="1"/>
</dbReference>
<evidence type="ECO:0000313" key="5">
    <source>
        <dbReference type="EMBL" id="MBJ7542848.1"/>
    </source>
</evidence>
<dbReference type="AlphaFoldDB" id="A0A8I1KL61"/>
<dbReference type="PIRSF" id="PIRSF005578">
    <property type="entry name" value="TlyA"/>
    <property type="match status" value="1"/>
</dbReference>
<organism evidence="5 6">
    <name type="scientific">Rhodomicrobium udaipurense</name>
    <dbReference type="NCBI Taxonomy" id="1202716"/>
    <lineage>
        <taxon>Bacteria</taxon>
        <taxon>Pseudomonadati</taxon>
        <taxon>Pseudomonadota</taxon>
        <taxon>Alphaproteobacteria</taxon>
        <taxon>Hyphomicrobiales</taxon>
        <taxon>Hyphomicrobiaceae</taxon>
        <taxon>Rhodomicrobium</taxon>
    </lineage>
</organism>
<dbReference type="PANTHER" id="PTHR32319:SF0">
    <property type="entry name" value="BACTERIAL HEMOLYSIN-LIKE PROTEIN"/>
    <property type="match status" value="1"/>
</dbReference>
<accession>A0A8I1KL61</accession>
<dbReference type="InterPro" id="IPR047048">
    <property type="entry name" value="TlyA"/>
</dbReference>
<dbReference type="CDD" id="cd02440">
    <property type="entry name" value="AdoMet_MTases"/>
    <property type="match status" value="1"/>
</dbReference>
<dbReference type="PROSITE" id="PS50889">
    <property type="entry name" value="S4"/>
    <property type="match status" value="1"/>
</dbReference>
<keyword evidence="5" id="KW-0489">Methyltransferase</keyword>
<sequence>MIAPNIVICNKLNVDIYEALGPRVKIRLDHLLVQRELAETRSKAQDMIRRGVIRVRGRTDVKPGFEVSDDEPVEVLEKMPYVARSALKLAAALDAFGLASNARTCLDVGASTGGFTEVLLERGATRVYAVDVGRDQLHASLRQNVRVVSLEAQDARALTPTLFDAPIEAVTCDVSFISLEKVLPTVLPLAAPGAWLVALVKPQFEVGRDGVGKGGIVKDENLRCAAVERVMACIEAEGWRVIGAVASPIKGQDGNEETLVAASRER</sequence>
<dbReference type="InterPro" id="IPR002942">
    <property type="entry name" value="S4_RNA-bd"/>
</dbReference>
<dbReference type="NCBIfam" id="TIGR00478">
    <property type="entry name" value="tly"/>
    <property type="match status" value="1"/>
</dbReference>